<keyword evidence="7" id="KW-1185">Reference proteome</keyword>
<dbReference type="Gene3D" id="3.90.960.10">
    <property type="entry name" value="YbaK/aminoacyl-tRNA synthetase-associated domain"/>
    <property type="match status" value="1"/>
</dbReference>
<dbReference type="GO" id="GO:0016740">
    <property type="term" value="F:transferase activity"/>
    <property type="evidence" value="ECO:0007669"/>
    <property type="project" value="UniProtKB-ARBA"/>
</dbReference>
<proteinExistence type="predicted"/>
<dbReference type="SUPFAM" id="SSF55826">
    <property type="entry name" value="YbaK/ProRS associated domain"/>
    <property type="match status" value="1"/>
</dbReference>
<evidence type="ECO:0000259" key="5">
    <source>
        <dbReference type="Pfam" id="PF04073"/>
    </source>
</evidence>
<dbReference type="Gene3D" id="3.40.50.800">
    <property type="entry name" value="Anticodon-binding domain"/>
    <property type="match status" value="1"/>
</dbReference>
<keyword evidence="2" id="KW-0067">ATP-binding</keyword>
<dbReference type="InterPro" id="IPR045864">
    <property type="entry name" value="aa-tRNA-synth_II/BPL/LPL"/>
</dbReference>
<reference evidence="6" key="1">
    <citation type="submission" date="2021-04" db="EMBL/GenBank/DDBJ databases">
        <title>Proteiniclasticum sedimins sp. nov., an obligate anaerobic bacterium isolated from anaerobic sludge.</title>
        <authorList>
            <person name="Liu J."/>
        </authorList>
    </citation>
    <scope>NUCLEOTIDE SEQUENCE</scope>
    <source>
        <strain evidence="6">BAD-10</strain>
    </source>
</reference>
<dbReference type="InterPro" id="IPR007214">
    <property type="entry name" value="YbaK/aa-tRNA-synth-assoc-dom"/>
</dbReference>
<dbReference type="Pfam" id="PF03129">
    <property type="entry name" value="HGTP_anticodon"/>
    <property type="match status" value="1"/>
</dbReference>
<dbReference type="Pfam" id="PF04073">
    <property type="entry name" value="tRNA_edit"/>
    <property type="match status" value="1"/>
</dbReference>
<name>A0A941CS60_9CLOT</name>
<evidence type="ECO:0008006" key="8">
    <source>
        <dbReference type="Google" id="ProtNLM"/>
    </source>
</evidence>
<dbReference type="GO" id="GO:0002161">
    <property type="term" value="F:aminoacyl-tRNA deacylase activity"/>
    <property type="evidence" value="ECO:0007669"/>
    <property type="project" value="InterPro"/>
</dbReference>
<organism evidence="6 7">
    <name type="scientific">Proteiniclasticum sediminis</name>
    <dbReference type="NCBI Taxonomy" id="2804028"/>
    <lineage>
        <taxon>Bacteria</taxon>
        <taxon>Bacillati</taxon>
        <taxon>Bacillota</taxon>
        <taxon>Clostridia</taxon>
        <taxon>Eubacteriales</taxon>
        <taxon>Clostridiaceae</taxon>
        <taxon>Proteiniclasticum</taxon>
    </lineage>
</organism>
<protein>
    <recommendedName>
        <fullName evidence="8">Proline--tRNA ligase</fullName>
    </recommendedName>
</protein>
<dbReference type="SUPFAM" id="SSF55681">
    <property type="entry name" value="Class II aaRS and biotin synthetases"/>
    <property type="match status" value="1"/>
</dbReference>
<keyword evidence="1" id="KW-0963">Cytoplasm</keyword>
<keyword evidence="3" id="KW-0436">Ligase</keyword>
<dbReference type="CDD" id="cd00861">
    <property type="entry name" value="ProRS_anticodon_short"/>
    <property type="match status" value="1"/>
</dbReference>
<dbReference type="RefSeq" id="WP_211801227.1">
    <property type="nucleotide sequence ID" value="NZ_JAGSCS010000009.1"/>
</dbReference>
<dbReference type="SUPFAM" id="SSF52954">
    <property type="entry name" value="Class II aaRS ABD-related"/>
    <property type="match status" value="1"/>
</dbReference>
<dbReference type="GO" id="GO:0140096">
    <property type="term" value="F:catalytic activity, acting on a protein"/>
    <property type="evidence" value="ECO:0007669"/>
    <property type="project" value="UniProtKB-ARBA"/>
</dbReference>
<dbReference type="InterPro" id="IPR004154">
    <property type="entry name" value="Anticodon-bd"/>
</dbReference>
<feature type="domain" description="Anticodon-binding" evidence="4">
    <location>
        <begin position="396"/>
        <end position="485"/>
    </location>
</feature>
<accession>A0A941CS60</accession>
<evidence type="ECO:0000313" key="6">
    <source>
        <dbReference type="EMBL" id="MBR0576333.1"/>
    </source>
</evidence>
<gene>
    <name evidence="6" type="ORF">KCG48_08245</name>
</gene>
<dbReference type="GO" id="GO:0005829">
    <property type="term" value="C:cytosol"/>
    <property type="evidence" value="ECO:0007669"/>
    <property type="project" value="TreeGrafter"/>
</dbReference>
<keyword evidence="3" id="KW-0030">Aminoacyl-tRNA synthetase</keyword>
<evidence type="ECO:0000259" key="4">
    <source>
        <dbReference type="Pfam" id="PF03129"/>
    </source>
</evidence>
<dbReference type="Proteomes" id="UP000675379">
    <property type="component" value="Unassembled WGS sequence"/>
</dbReference>
<evidence type="ECO:0000256" key="3">
    <source>
        <dbReference type="ARBA" id="ARBA00023146"/>
    </source>
</evidence>
<dbReference type="GO" id="GO:0005524">
    <property type="term" value="F:ATP binding"/>
    <property type="evidence" value="ECO:0007669"/>
    <property type="project" value="UniProtKB-KW"/>
</dbReference>
<dbReference type="InterPro" id="IPR044140">
    <property type="entry name" value="ProRS_anticodon_short"/>
</dbReference>
<sequence>MKISELHTRTVKGESAPAGHTASQMLLRGGFLKRVSGKLAYTQTGTILRNEILRLAKEVLEETGYHEILWDHLEDLREAKGAIQAFAAETAISYKDLPLPLFFTQSLRMREEGAETLWRAKHQSLLLVSSLGEAEKKPQDILTAILDRLQLPYRQRGQGFYLESADGKDRMGVTEPRKATQKTGERIIYDRVKIDKVKTPGIRTIEELREFFGCKKADLLKTVLLANQEETIAVVVPGDREVDLSKVERHLDLPEGRLSPADEARVKALTQADVGFAGPVGLKADHILVDFQVDRDFGYIAGANETDHHLRHVYYGRDYSGDFGDLAMEEESKAAWLLAEVRPHREKIRVPDAGGSLCYEELITGYLNLDRILLALAETSLEEVGFDFPQAWAPFQVAIAIVDLRDERAMAMGRELYTRLQDAGMRVLLDDRKDRMGSKFMDYDLMGIGMRIIIGKNPGELLEVKNRNGALFSVHSDDLVEFLQQ</sequence>
<keyword evidence="2" id="KW-0547">Nucleotide-binding</keyword>
<feature type="domain" description="YbaK/aminoacyl-tRNA synthetase-associated" evidence="5">
    <location>
        <begin position="199"/>
        <end position="314"/>
    </location>
</feature>
<dbReference type="InterPro" id="IPR050062">
    <property type="entry name" value="Pro-tRNA_synthetase"/>
</dbReference>
<dbReference type="InterPro" id="IPR036754">
    <property type="entry name" value="YbaK/aa-tRNA-synt-asso_dom_sf"/>
</dbReference>
<dbReference type="EMBL" id="JAGSCS010000009">
    <property type="protein sequence ID" value="MBR0576333.1"/>
    <property type="molecule type" value="Genomic_DNA"/>
</dbReference>
<dbReference type="PANTHER" id="PTHR42753:SF2">
    <property type="entry name" value="PROLINE--TRNA LIGASE"/>
    <property type="match status" value="1"/>
</dbReference>
<comment type="caution">
    <text evidence="6">The sequence shown here is derived from an EMBL/GenBank/DDBJ whole genome shotgun (WGS) entry which is preliminary data.</text>
</comment>
<evidence type="ECO:0000256" key="2">
    <source>
        <dbReference type="ARBA" id="ARBA00022840"/>
    </source>
</evidence>
<dbReference type="PANTHER" id="PTHR42753">
    <property type="entry name" value="MITOCHONDRIAL RIBOSOME PROTEIN L39/PROLYL-TRNA LIGASE FAMILY MEMBER"/>
    <property type="match status" value="1"/>
</dbReference>
<evidence type="ECO:0000256" key="1">
    <source>
        <dbReference type="ARBA" id="ARBA00022490"/>
    </source>
</evidence>
<dbReference type="GO" id="GO:0006433">
    <property type="term" value="P:prolyl-tRNA aminoacylation"/>
    <property type="evidence" value="ECO:0007669"/>
    <property type="project" value="TreeGrafter"/>
</dbReference>
<evidence type="ECO:0000313" key="7">
    <source>
        <dbReference type="Proteomes" id="UP000675379"/>
    </source>
</evidence>
<dbReference type="InterPro" id="IPR036621">
    <property type="entry name" value="Anticodon-bd_dom_sf"/>
</dbReference>
<dbReference type="AlphaFoldDB" id="A0A941CS60"/>
<dbReference type="GO" id="GO:0004827">
    <property type="term" value="F:proline-tRNA ligase activity"/>
    <property type="evidence" value="ECO:0007669"/>
    <property type="project" value="TreeGrafter"/>
</dbReference>